<organism evidence="1 2">
    <name type="scientific">Phyllosticta citrichinensis</name>
    <dbReference type="NCBI Taxonomy" id="1130410"/>
    <lineage>
        <taxon>Eukaryota</taxon>
        <taxon>Fungi</taxon>
        <taxon>Dikarya</taxon>
        <taxon>Ascomycota</taxon>
        <taxon>Pezizomycotina</taxon>
        <taxon>Dothideomycetes</taxon>
        <taxon>Dothideomycetes incertae sedis</taxon>
        <taxon>Botryosphaeriales</taxon>
        <taxon>Phyllostictaceae</taxon>
        <taxon>Phyllosticta</taxon>
    </lineage>
</organism>
<gene>
    <name evidence="1" type="ORF">IWX90DRAFT_483145</name>
</gene>
<comment type="caution">
    <text evidence="1">The sequence shown here is derived from an EMBL/GenBank/DDBJ whole genome shotgun (WGS) entry which is preliminary data.</text>
</comment>
<evidence type="ECO:0000313" key="2">
    <source>
        <dbReference type="Proteomes" id="UP001456524"/>
    </source>
</evidence>
<dbReference type="PANTHER" id="PTHR21024">
    <property type="entry name" value="GROWTH HORMONE-INDUCIBLE SOLUBLE PROTEIN-RELATED"/>
    <property type="match status" value="1"/>
</dbReference>
<accession>A0ABR1Y210</accession>
<dbReference type="Pfam" id="PF13233">
    <property type="entry name" value="Complex1_LYR_2"/>
    <property type="match status" value="1"/>
</dbReference>
<reference evidence="1 2" key="1">
    <citation type="journal article" date="2022" name="G3 (Bethesda)">
        <title>Enemy or ally: a genomic approach to elucidate the lifestyle of Phyllosticta citrichinaensis.</title>
        <authorList>
            <person name="Buijs V.A."/>
            <person name="Groenewald J.Z."/>
            <person name="Haridas S."/>
            <person name="LaButti K.M."/>
            <person name="Lipzen A."/>
            <person name="Martin F.M."/>
            <person name="Barry K."/>
            <person name="Grigoriev I.V."/>
            <person name="Crous P.W."/>
            <person name="Seidl M.F."/>
        </authorList>
    </citation>
    <scope>NUCLEOTIDE SEQUENCE [LARGE SCALE GENOMIC DNA]</scope>
    <source>
        <strain evidence="1 2">CBS 129764</strain>
    </source>
</reference>
<proteinExistence type="predicted"/>
<dbReference type="EMBL" id="JBBWUH010000002">
    <property type="protein sequence ID" value="KAK8175014.1"/>
    <property type="molecule type" value="Genomic_DNA"/>
</dbReference>
<keyword evidence="2" id="KW-1185">Reference proteome</keyword>
<name>A0ABR1Y210_9PEZI</name>
<protein>
    <submittedName>
        <fullName evidence="1">Uncharacterized protein</fullName>
    </submittedName>
</protein>
<dbReference type="InterPro" id="IPR052000">
    <property type="entry name" value="ETFRF1"/>
</dbReference>
<dbReference type="PANTHER" id="PTHR21024:SF0">
    <property type="entry name" value="ELECTRON TRANSFER FLAVOPROTEIN REGULATORY FACTOR 1"/>
    <property type="match status" value="1"/>
</dbReference>
<sequence length="73" mass="8355">MTTPPINTTLRHQVIRIYKELLYLGREYPLGYAFFRARLHRAFASQAALRDEEAIKRGIARAELTTALPLAVL</sequence>
<evidence type="ECO:0000313" key="1">
    <source>
        <dbReference type="EMBL" id="KAK8175014.1"/>
    </source>
</evidence>
<dbReference type="Proteomes" id="UP001456524">
    <property type="component" value="Unassembled WGS sequence"/>
</dbReference>